<reference evidence="3 4" key="1">
    <citation type="journal article" date="2012" name="Nat. Genet.">
        <title>The yak genome and adaptation to life at high altitude.</title>
        <authorList>
            <person name="Qiu Q."/>
            <person name="Zhang G."/>
            <person name="Ma T."/>
            <person name="Qian W."/>
            <person name="Wang J."/>
            <person name="Ye Z."/>
            <person name="Cao C."/>
            <person name="Hu Q."/>
            <person name="Kim J."/>
            <person name="Larkin D.M."/>
            <person name="Auvil L."/>
            <person name="Capitanu B."/>
            <person name="Ma J."/>
            <person name="Lewin H.A."/>
            <person name="Qian X."/>
            <person name="Lang Y."/>
            <person name="Zhou R."/>
            <person name="Wang L."/>
            <person name="Wang K."/>
            <person name="Xia J."/>
            <person name="Liao S."/>
            <person name="Pan S."/>
            <person name="Lu X."/>
            <person name="Hou H."/>
            <person name="Wang Y."/>
            <person name="Zang X."/>
            <person name="Yin Y."/>
            <person name="Ma H."/>
            <person name="Zhang J."/>
            <person name="Wang Z."/>
            <person name="Zhang Y."/>
            <person name="Zhang D."/>
            <person name="Yonezawa T."/>
            <person name="Hasegawa M."/>
            <person name="Zhong Y."/>
            <person name="Liu W."/>
            <person name="Zhang Y."/>
            <person name="Huang Z."/>
            <person name="Zhang S."/>
            <person name="Long R."/>
            <person name="Yang H."/>
            <person name="Wang J."/>
            <person name="Lenstra J.A."/>
            <person name="Cooper D.N."/>
            <person name="Wu Y."/>
            <person name="Wang J."/>
            <person name="Shi P."/>
            <person name="Wang J."/>
            <person name="Liu J."/>
        </authorList>
    </citation>
    <scope>NUCLEOTIDE SEQUENCE [LARGE SCALE GENOMIC DNA]</scope>
    <source>
        <strain evidence="4">yakQH1</strain>
    </source>
</reference>
<feature type="domain" description="C2" evidence="2">
    <location>
        <begin position="272"/>
        <end position="401"/>
    </location>
</feature>
<feature type="compositionally biased region" description="Polar residues" evidence="1">
    <location>
        <begin position="153"/>
        <end position="167"/>
    </location>
</feature>
<organism evidence="3 4">
    <name type="scientific">Bos mutus</name>
    <name type="common">wild yak</name>
    <dbReference type="NCBI Taxonomy" id="72004"/>
    <lineage>
        <taxon>Eukaryota</taxon>
        <taxon>Metazoa</taxon>
        <taxon>Chordata</taxon>
        <taxon>Craniata</taxon>
        <taxon>Vertebrata</taxon>
        <taxon>Euteleostomi</taxon>
        <taxon>Mammalia</taxon>
        <taxon>Eutheria</taxon>
        <taxon>Laurasiatheria</taxon>
        <taxon>Artiodactyla</taxon>
        <taxon>Ruminantia</taxon>
        <taxon>Pecora</taxon>
        <taxon>Bovidae</taxon>
        <taxon>Bovinae</taxon>
        <taxon>Bos</taxon>
    </lineage>
</organism>
<dbReference type="PANTHER" id="PTHR47052">
    <property type="entry name" value="CONSERVED SERINE PROLINE-RICH PROTEIN (AFU_ORTHOLOGUE AFUA_2G01790)"/>
    <property type="match status" value="1"/>
</dbReference>
<dbReference type="GO" id="GO:0016301">
    <property type="term" value="F:kinase activity"/>
    <property type="evidence" value="ECO:0007669"/>
    <property type="project" value="UniProtKB-KW"/>
</dbReference>
<dbReference type="InterPro" id="IPR052981">
    <property type="entry name" value="Ingression_C2_domain"/>
</dbReference>
<evidence type="ECO:0000313" key="3">
    <source>
        <dbReference type="EMBL" id="ELR55075.1"/>
    </source>
</evidence>
<proteinExistence type="predicted"/>
<gene>
    <name evidence="3" type="ORF">M91_01832</name>
</gene>
<dbReference type="SUPFAM" id="SSF49562">
    <property type="entry name" value="C2 domain (Calcium/lipid-binding domain, CaLB)"/>
    <property type="match status" value="1"/>
</dbReference>
<evidence type="ECO:0000256" key="1">
    <source>
        <dbReference type="SAM" id="MobiDB-lite"/>
    </source>
</evidence>
<protein>
    <submittedName>
        <fullName evidence="3">Protein kinase C epsilon type</fullName>
    </submittedName>
</protein>
<accession>L8IEW1</accession>
<evidence type="ECO:0000259" key="2">
    <source>
        <dbReference type="PROSITE" id="PS50004"/>
    </source>
</evidence>
<dbReference type="InterPro" id="IPR035892">
    <property type="entry name" value="C2_domain_sf"/>
</dbReference>
<dbReference type="Pfam" id="PF00168">
    <property type="entry name" value="C2"/>
    <property type="match status" value="1"/>
</dbReference>
<evidence type="ECO:0000313" key="4">
    <source>
        <dbReference type="Proteomes" id="UP000011080"/>
    </source>
</evidence>
<dbReference type="InterPro" id="IPR000008">
    <property type="entry name" value="C2_dom"/>
</dbReference>
<keyword evidence="3" id="KW-0808">Transferase</keyword>
<name>L8IEW1_9CETA</name>
<feature type="region of interest" description="Disordered" evidence="1">
    <location>
        <begin position="246"/>
        <end position="306"/>
    </location>
</feature>
<dbReference type="AlphaFoldDB" id="L8IEW1"/>
<dbReference type="Gene3D" id="2.60.40.150">
    <property type="entry name" value="C2 domain"/>
    <property type="match status" value="1"/>
</dbReference>
<keyword evidence="3" id="KW-0418">Kinase</keyword>
<dbReference type="Proteomes" id="UP000011080">
    <property type="component" value="Unassembled WGS sequence"/>
</dbReference>
<feature type="region of interest" description="Disordered" evidence="1">
    <location>
        <begin position="79"/>
        <end position="197"/>
    </location>
</feature>
<dbReference type="SMART" id="SM00239">
    <property type="entry name" value="C2"/>
    <property type="match status" value="1"/>
</dbReference>
<dbReference type="EMBL" id="JH881308">
    <property type="protein sequence ID" value="ELR55075.1"/>
    <property type="molecule type" value="Genomic_DNA"/>
</dbReference>
<dbReference type="PANTHER" id="PTHR47052:SF3">
    <property type="entry name" value="INGRESSION PROTEIN 1"/>
    <property type="match status" value="1"/>
</dbReference>
<feature type="compositionally biased region" description="Basic and acidic residues" evidence="1">
    <location>
        <begin position="95"/>
        <end position="113"/>
    </location>
</feature>
<dbReference type="STRING" id="72004.ENSBMUP00000007547"/>
<sequence length="464" mass="52405">MLMRIERGHTLLAQANSERMDSPEDNMRNIYHFSILAREKPQRHALFLIGKVSSCTGMYPGSHQMRESEWEPKRIEQEISRGREEQKKLKRRSHGGKENILESSDIMEREHFQGKRAFQGGRRKQHPMLPREWPNQCSQHMEPRPRGFRGSRGDQSAGETGLGTLTSARGRCRLAEPGAVNAGSELPPRDPPSIPGNSSLQSLVALAQRDPTMAQDLIWVRVPRRQAVPRLLRPWLPAEEILPQQPRARLTSATPATSPLPAVKDSAGRRAWKDAWPSSLLRETTDQPRPGEPARRRDSPRGFCSGADSSSPLLEVLLTFLLDPYIALNVDDSRIGQTATKQKTNSPAWHDEFVTDVCNGRKIELAVFHDAPIGYDDFVANCTIQFEELLQNGSRHFEDWTLKLSLVGVAPMLHATEEALITVAMTESHFLTDKQNSLERCMLQNKRGPVRESTSYTYIKQCPF</sequence>
<dbReference type="PROSITE" id="PS50004">
    <property type="entry name" value="C2"/>
    <property type="match status" value="1"/>
</dbReference>